<dbReference type="InterPro" id="IPR051239">
    <property type="entry name" value="2'-dNMP_N-hydrolase"/>
</dbReference>
<gene>
    <name evidence="1" type="ORF">BBD42_09785</name>
</gene>
<sequence>MDETTTGKLKVYMAGFEVFRTDAVELGKQMKELCEAYGFEGIFPLDKDIKPSPTKWETAQAIFAGNVKLVQKADVIIANLNPFRGHEPDSGTVFECGLGYAMNKKLYGFVSDKRTQAEKLLPGIDSQTGLYQDGMQVENFELPTNLMLSVPLTIVEGGLEDALKQARQDLL</sequence>
<dbReference type="Gene3D" id="3.40.50.450">
    <property type="match status" value="1"/>
</dbReference>
<dbReference type="InterPro" id="IPR007710">
    <property type="entry name" value="Nucleoside_deoxyribTrfase"/>
</dbReference>
<dbReference type="SUPFAM" id="SSF52309">
    <property type="entry name" value="N-(deoxy)ribosyltransferase-like"/>
    <property type="match status" value="1"/>
</dbReference>
<dbReference type="RefSeq" id="WP_172455443.1">
    <property type="nucleotide sequence ID" value="NZ_CP016808.1"/>
</dbReference>
<evidence type="ECO:0008006" key="2">
    <source>
        <dbReference type="Google" id="ProtNLM"/>
    </source>
</evidence>
<dbReference type="EMBL" id="CP016808">
    <property type="protein sequence ID" value="ANY66721.1"/>
    <property type="molecule type" value="Genomic_DNA"/>
</dbReference>
<proteinExistence type="predicted"/>
<dbReference type="GO" id="GO:0009159">
    <property type="term" value="P:deoxyribonucleoside monophosphate catabolic process"/>
    <property type="evidence" value="ECO:0007669"/>
    <property type="project" value="TreeGrafter"/>
</dbReference>
<reference evidence="1" key="1">
    <citation type="submission" date="2016-08" db="EMBL/GenBank/DDBJ databases">
        <title>Complete Genome Seqeunce of Paenibacillus sp. BIHB 4019 from tea rhizoplane.</title>
        <authorList>
            <person name="Thakur R."/>
            <person name="Swarnkar M.K."/>
            <person name="Gulati A."/>
        </authorList>
    </citation>
    <scope>NUCLEOTIDE SEQUENCE [LARGE SCALE GENOMIC DNA]</scope>
    <source>
        <strain evidence="1">BIHB4019</strain>
    </source>
</reference>
<organism evidence="1">
    <name type="scientific">Paenibacillus sp. BIHB 4019</name>
    <dbReference type="NCBI Taxonomy" id="1870819"/>
    <lineage>
        <taxon>Bacteria</taxon>
        <taxon>Bacillati</taxon>
        <taxon>Bacillota</taxon>
        <taxon>Bacilli</taxon>
        <taxon>Bacillales</taxon>
        <taxon>Paenibacillaceae</taxon>
        <taxon>Paenibacillus</taxon>
    </lineage>
</organism>
<dbReference type="GO" id="GO:0070694">
    <property type="term" value="F:5-hydroxymethyl-dUMP N-hydrolase activity"/>
    <property type="evidence" value="ECO:0007669"/>
    <property type="project" value="TreeGrafter"/>
</dbReference>
<evidence type="ECO:0000313" key="1">
    <source>
        <dbReference type="EMBL" id="ANY66721.1"/>
    </source>
</evidence>
<accession>A0A1B2DG84</accession>
<dbReference type="Pfam" id="PF05014">
    <property type="entry name" value="Nuc_deoxyrib_tr"/>
    <property type="match status" value="1"/>
</dbReference>
<dbReference type="AlphaFoldDB" id="A0A1B2DG84"/>
<dbReference type="PANTHER" id="PTHR15364">
    <property type="entry name" value="2'-DEOXYNUCLEOSIDE 5'-PHOSPHATE N-HYDROLASE 1"/>
    <property type="match status" value="1"/>
</dbReference>
<dbReference type="PANTHER" id="PTHR15364:SF0">
    <property type="entry name" value="2'-DEOXYNUCLEOSIDE 5'-PHOSPHATE N-HYDROLASE 1"/>
    <property type="match status" value="1"/>
</dbReference>
<name>A0A1B2DG84_9BACL</name>
<protein>
    <recommendedName>
        <fullName evidence="2">Nucleoside 2-deoxyribosyltransferase</fullName>
    </recommendedName>
</protein>